<dbReference type="GO" id="GO:0003677">
    <property type="term" value="F:DNA binding"/>
    <property type="evidence" value="ECO:0007669"/>
    <property type="project" value="InterPro"/>
</dbReference>
<feature type="domain" description="Tyr recombinase" evidence="3">
    <location>
        <begin position="168"/>
        <end position="374"/>
    </location>
</feature>
<dbReference type="CDD" id="cd00796">
    <property type="entry name" value="INT_Rci_Hp1_C"/>
    <property type="match status" value="1"/>
</dbReference>
<name>A0A8J7SJJ6_9PROT</name>
<keyword evidence="1" id="KW-0229">DNA integration</keyword>
<gene>
    <name evidence="4" type="ORF">KAJ83_01480</name>
</gene>
<dbReference type="GO" id="GO:0015074">
    <property type="term" value="P:DNA integration"/>
    <property type="evidence" value="ECO:0007669"/>
    <property type="project" value="UniProtKB-KW"/>
</dbReference>
<proteinExistence type="predicted"/>
<dbReference type="PANTHER" id="PTHR30349:SF64">
    <property type="entry name" value="PROPHAGE INTEGRASE INTD-RELATED"/>
    <property type="match status" value="1"/>
</dbReference>
<evidence type="ECO:0000313" key="4">
    <source>
        <dbReference type="EMBL" id="MBP5855663.1"/>
    </source>
</evidence>
<dbReference type="SUPFAM" id="SSF56349">
    <property type="entry name" value="DNA breaking-rejoining enzymes"/>
    <property type="match status" value="1"/>
</dbReference>
<dbReference type="GO" id="GO:0006310">
    <property type="term" value="P:DNA recombination"/>
    <property type="evidence" value="ECO:0007669"/>
    <property type="project" value="UniProtKB-KW"/>
</dbReference>
<dbReference type="PROSITE" id="PS51898">
    <property type="entry name" value="TYR_RECOMBINASE"/>
    <property type="match status" value="1"/>
</dbReference>
<reference evidence="4" key="1">
    <citation type="submission" date="2021-04" db="EMBL/GenBank/DDBJ databases">
        <authorList>
            <person name="Zhang D.-C."/>
        </authorList>
    </citation>
    <scope>NUCLEOTIDE SEQUENCE</scope>
    <source>
        <strain evidence="4">CGMCC 1.15697</strain>
    </source>
</reference>
<dbReference type="InterPro" id="IPR013762">
    <property type="entry name" value="Integrase-like_cat_sf"/>
</dbReference>
<accession>A0A8J7SJJ6</accession>
<organism evidence="4 5">
    <name type="scientific">Marivibrio halodurans</name>
    <dbReference type="NCBI Taxonomy" id="2039722"/>
    <lineage>
        <taxon>Bacteria</taxon>
        <taxon>Pseudomonadati</taxon>
        <taxon>Pseudomonadota</taxon>
        <taxon>Alphaproteobacteria</taxon>
        <taxon>Rhodospirillales</taxon>
        <taxon>Rhodospirillaceae</taxon>
        <taxon>Marivibrio</taxon>
    </lineage>
</organism>
<dbReference type="EMBL" id="JAGMWN010000001">
    <property type="protein sequence ID" value="MBP5855663.1"/>
    <property type="molecule type" value="Genomic_DNA"/>
</dbReference>
<dbReference type="RefSeq" id="WP_210680240.1">
    <property type="nucleotide sequence ID" value="NZ_JAGMWN010000001.1"/>
</dbReference>
<dbReference type="InterPro" id="IPR011010">
    <property type="entry name" value="DNA_brk_join_enz"/>
</dbReference>
<comment type="caution">
    <text evidence="4">The sequence shown here is derived from an EMBL/GenBank/DDBJ whole genome shotgun (WGS) entry which is preliminary data.</text>
</comment>
<protein>
    <submittedName>
        <fullName evidence="4">Site-specific integrase</fullName>
    </submittedName>
</protein>
<evidence type="ECO:0000313" key="5">
    <source>
        <dbReference type="Proteomes" id="UP000672602"/>
    </source>
</evidence>
<evidence type="ECO:0000256" key="1">
    <source>
        <dbReference type="ARBA" id="ARBA00022908"/>
    </source>
</evidence>
<dbReference type="PANTHER" id="PTHR30349">
    <property type="entry name" value="PHAGE INTEGRASE-RELATED"/>
    <property type="match status" value="1"/>
</dbReference>
<dbReference type="AlphaFoldDB" id="A0A8J7SJJ6"/>
<keyword evidence="2" id="KW-0233">DNA recombination</keyword>
<dbReference type="Proteomes" id="UP000672602">
    <property type="component" value="Unassembled WGS sequence"/>
</dbReference>
<dbReference type="Gene3D" id="1.10.443.10">
    <property type="entry name" value="Intergrase catalytic core"/>
    <property type="match status" value="1"/>
</dbReference>
<evidence type="ECO:0000256" key="2">
    <source>
        <dbReference type="ARBA" id="ARBA00023172"/>
    </source>
</evidence>
<dbReference type="Pfam" id="PF00589">
    <property type="entry name" value="Phage_integrase"/>
    <property type="match status" value="1"/>
</dbReference>
<evidence type="ECO:0000259" key="3">
    <source>
        <dbReference type="PROSITE" id="PS51898"/>
    </source>
</evidence>
<sequence>MSVYKRGNIWWYKFRLKGEEYRGSTHCTNKKDALAVEAKCRTDVSDRTYHGKKEDITLGEAVSRWFEGYARSLDSGSQTEGYIKVLFSGSSGRRKKGLDASIRFAALSDQDVKGLVNQRAAEGMAASTIRQELNILSRTITFFKDTEVAVPDVKFPTSRKDKRLKAKAKFRYLSEDEVQRLLHELRPDRPINQWSAPEELNWKHSYMLKDAYHMTVMLLDTGARIGEIADLPLDDVWLDKGKIMLFRPKVKNWSGMTMTARVRRIIEERLDMVRKVNTPWLFPDWDNPGEHRNHRFHTIRKAMDRAGLNNPRLIERYGGTATIHTLRDTYASRLAQSGKVTLHQLSKLLGHSTTKQTEKYAQLIPGEEADKAANILDAMEDS</sequence>
<dbReference type="InterPro" id="IPR050090">
    <property type="entry name" value="Tyrosine_recombinase_XerCD"/>
</dbReference>
<dbReference type="InterPro" id="IPR002104">
    <property type="entry name" value="Integrase_catalytic"/>
</dbReference>
<keyword evidence="5" id="KW-1185">Reference proteome</keyword>